<evidence type="ECO:0000313" key="5">
    <source>
        <dbReference type="Proteomes" id="UP000033052"/>
    </source>
</evidence>
<proteinExistence type="predicted"/>
<evidence type="ECO:0000256" key="1">
    <source>
        <dbReference type="SAM" id="Coils"/>
    </source>
</evidence>
<dbReference type="Gene3D" id="1.25.40.680">
    <property type="entry name" value="Type VII secretion system EssB, C-terminal-like domain"/>
    <property type="match status" value="1"/>
</dbReference>
<keyword evidence="1" id="KW-0175">Coiled coil</keyword>
<dbReference type="EMBL" id="CP009225">
    <property type="protein sequence ID" value="AKC64201.1"/>
    <property type="molecule type" value="Genomic_DNA"/>
</dbReference>
<dbReference type="Proteomes" id="UP000033052">
    <property type="component" value="Chromosome"/>
</dbReference>
<evidence type="ECO:0000256" key="3">
    <source>
        <dbReference type="SAM" id="Phobius"/>
    </source>
</evidence>
<dbReference type="Pfam" id="PF10140">
    <property type="entry name" value="YukC"/>
    <property type="match status" value="1"/>
</dbReference>
<evidence type="ECO:0000313" key="4">
    <source>
        <dbReference type="EMBL" id="AKC64201.1"/>
    </source>
</evidence>
<reference evidence="4 5" key="1">
    <citation type="journal article" date="2015" name="PLoS ONE">
        <title>A universal mariner transposon system for forward genetic studies in the genus clostridium.</title>
        <authorList>
            <person name="Zhang Y."/>
            <person name="Grosse-Honebrink A."/>
            <person name="Minton N.P."/>
        </authorList>
    </citation>
    <scope>NUCLEOTIDE SEQUENCE [LARGE SCALE GENOMIC DNA]</scope>
    <source>
        <strain evidence="4 5">NCIMB 10696</strain>
    </source>
</reference>
<evidence type="ECO:0000256" key="2">
    <source>
        <dbReference type="SAM" id="MobiDB-lite"/>
    </source>
</evidence>
<keyword evidence="3" id="KW-0472">Membrane</keyword>
<dbReference type="Gene3D" id="1.10.510.10">
    <property type="entry name" value="Transferase(Phosphotransferase) domain 1"/>
    <property type="match status" value="1"/>
</dbReference>
<keyword evidence="3" id="KW-0812">Transmembrane</keyword>
<keyword evidence="3" id="KW-1133">Transmembrane helix</keyword>
<dbReference type="GeneID" id="92940124"/>
<organism evidence="4 5">
    <name type="scientific">Clostridium sporogenes</name>
    <dbReference type="NCBI Taxonomy" id="1509"/>
    <lineage>
        <taxon>Bacteria</taxon>
        <taxon>Bacillati</taxon>
        <taxon>Bacillota</taxon>
        <taxon>Clostridia</taxon>
        <taxon>Eubacteriales</taxon>
        <taxon>Clostridiaceae</taxon>
        <taxon>Clostridium</taxon>
    </lineage>
</organism>
<protein>
    <submittedName>
        <fullName evidence="4">EssB-like protein</fullName>
    </submittedName>
</protein>
<feature type="region of interest" description="Disordered" evidence="2">
    <location>
        <begin position="356"/>
        <end position="379"/>
    </location>
</feature>
<dbReference type="KEGG" id="cld:CLSPO_c35110"/>
<name>A0A7U4JRY0_CLOSG</name>
<gene>
    <name evidence="4" type="ORF">CLSPO_c35110</name>
</gene>
<dbReference type="AlphaFoldDB" id="A0A7U4JRY0"/>
<dbReference type="InterPro" id="IPR018778">
    <property type="entry name" value="T7SS_EssB"/>
</dbReference>
<feature type="compositionally biased region" description="Basic and acidic residues" evidence="2">
    <location>
        <begin position="365"/>
        <end position="379"/>
    </location>
</feature>
<dbReference type="RefSeq" id="WP_033061435.1">
    <property type="nucleotide sequence ID" value="NZ_CP009225.1"/>
</dbReference>
<feature type="coiled-coil region" evidence="1">
    <location>
        <begin position="160"/>
        <end position="187"/>
    </location>
</feature>
<feature type="transmembrane region" description="Helical" evidence="3">
    <location>
        <begin position="198"/>
        <end position="219"/>
    </location>
</feature>
<dbReference type="InterPro" id="IPR042565">
    <property type="entry name" value="T7SS_EssB_C"/>
</dbReference>
<accession>A0A7U4JRY0</accession>
<sequence>MENTIKVTVKKSNLNANSEFDFYQIAQKSENLLDCNIHREEDQIQFQFFVGEGKRFDEIRNFSIAYRYQSLINAIYLLEVAKKVDFSMSPMNLYFDINMMPKIMMRDVYRDDKYNEEKIVKEYKSLIGYTLQNKYSFEDYFNGGEKLLLKSKVTRPYASLNTVKDLCDTLIAEFKKYQEELRKTKIEVNKTKFRNLKYFSRIGSIVVLILAILCGYYTFFIIPENKAVIKGNESYVKQDYISVIESLKDIKLGRLSTNSKYIYAVSYIKTDALSEEQKNNILASVTLTSNEKILNYWIDLSRSEYDAAIDIAKQLRNKEYLLYGYMKQKAYIEGNNSLSGQAREEQLKKVEQNIKELSNKNATEPSDKASKQKDVKKGE</sequence>